<dbReference type="InterPro" id="IPR038707">
    <property type="entry name" value="TraQ_sf"/>
</dbReference>
<name>A0A368JJ23_9BACT</name>
<evidence type="ECO:0000313" key="1">
    <source>
        <dbReference type="EMBL" id="RCR67056.1"/>
    </source>
</evidence>
<dbReference type="RefSeq" id="WP_114408543.1">
    <property type="nucleotide sequence ID" value="NZ_QOWE01000022.1"/>
</dbReference>
<dbReference type="Pfam" id="PF12988">
    <property type="entry name" value="TraQ_transposon"/>
    <property type="match status" value="1"/>
</dbReference>
<comment type="caution">
    <text evidence="1">The sequence shown here is derived from an EMBL/GenBank/DDBJ whole genome shotgun (WGS) entry which is preliminary data.</text>
</comment>
<dbReference type="Proteomes" id="UP000253383">
    <property type="component" value="Unassembled WGS sequence"/>
</dbReference>
<evidence type="ECO:0000313" key="2">
    <source>
        <dbReference type="Proteomes" id="UP000253383"/>
    </source>
</evidence>
<dbReference type="EMBL" id="QOWE01000022">
    <property type="protein sequence ID" value="RCR67056.1"/>
    <property type="molecule type" value="Genomic_DNA"/>
</dbReference>
<dbReference type="AlphaFoldDB" id="A0A368JJ23"/>
<proteinExistence type="predicted"/>
<protein>
    <submittedName>
        <fullName evidence="1">DUF3872 domain-containing protein</fullName>
    </submittedName>
</protein>
<dbReference type="InterPro" id="IPR024355">
    <property type="entry name" value="TraQ_bacteroidetes"/>
</dbReference>
<dbReference type="Gene3D" id="2.60.40.2410">
    <property type="entry name" value="Uncharacterised protein PF12988, DUF3872"/>
    <property type="match status" value="1"/>
</dbReference>
<sequence>MKKLFTNSYHGKTIHFFLSVLLLALPGCQSESLEIVAPYKIKLNVAAESNVPKVGQSVWVDLQLVTDSYYSETGYQLVFFQETGLGRLRQDTIPVPQKVGVPLPLGKSRWMFTPAAAGDCKVVLVAMQERGYTRPDTVRLNFQVKP</sequence>
<organism evidence="1 2">
    <name type="scientific">Larkinella punicea</name>
    <dbReference type="NCBI Taxonomy" id="2315727"/>
    <lineage>
        <taxon>Bacteria</taxon>
        <taxon>Pseudomonadati</taxon>
        <taxon>Bacteroidota</taxon>
        <taxon>Cytophagia</taxon>
        <taxon>Cytophagales</taxon>
        <taxon>Spirosomataceae</taxon>
        <taxon>Larkinella</taxon>
    </lineage>
</organism>
<keyword evidence="2" id="KW-1185">Reference proteome</keyword>
<accession>A0A368JJ23</accession>
<dbReference type="OrthoDB" id="950465at2"/>
<reference evidence="1 2" key="1">
    <citation type="submission" date="2018-07" db="EMBL/GenBank/DDBJ databases">
        <title>Genome analysis of Larkinella rosea.</title>
        <authorList>
            <person name="Zhou Z."/>
            <person name="Wang G."/>
        </authorList>
    </citation>
    <scope>NUCLEOTIDE SEQUENCE [LARGE SCALE GENOMIC DNA]</scope>
    <source>
        <strain evidence="2">zzj9</strain>
    </source>
</reference>
<gene>
    <name evidence="1" type="ORF">DUE52_23660</name>
</gene>